<dbReference type="InterPro" id="IPR036291">
    <property type="entry name" value="NAD(P)-bd_dom_sf"/>
</dbReference>
<comment type="caution">
    <text evidence="2">The sequence shown here is derived from an EMBL/GenBank/DDBJ whole genome shotgun (WGS) entry which is preliminary data.</text>
</comment>
<dbReference type="EMBL" id="JAGPNK010000009">
    <property type="protein sequence ID" value="KAH7313488.1"/>
    <property type="molecule type" value="Genomic_DNA"/>
</dbReference>
<dbReference type="SUPFAM" id="SSF51735">
    <property type="entry name" value="NAD(P)-binding Rossmann-fold domains"/>
    <property type="match status" value="1"/>
</dbReference>
<dbReference type="CDD" id="cd05289">
    <property type="entry name" value="MDR_like_2"/>
    <property type="match status" value="1"/>
</dbReference>
<dbReference type="Pfam" id="PF08240">
    <property type="entry name" value="ADH_N"/>
    <property type="match status" value="1"/>
</dbReference>
<accession>A0A8K0WPN0</accession>
<gene>
    <name evidence="2" type="ORF">B0I35DRAFT_435301</name>
</gene>
<dbReference type="SUPFAM" id="SSF50129">
    <property type="entry name" value="GroES-like"/>
    <property type="match status" value="1"/>
</dbReference>
<organism evidence="2 3">
    <name type="scientific">Stachybotrys elegans</name>
    <dbReference type="NCBI Taxonomy" id="80388"/>
    <lineage>
        <taxon>Eukaryota</taxon>
        <taxon>Fungi</taxon>
        <taxon>Dikarya</taxon>
        <taxon>Ascomycota</taxon>
        <taxon>Pezizomycotina</taxon>
        <taxon>Sordariomycetes</taxon>
        <taxon>Hypocreomycetidae</taxon>
        <taxon>Hypocreales</taxon>
        <taxon>Stachybotryaceae</taxon>
        <taxon>Stachybotrys</taxon>
    </lineage>
</organism>
<proteinExistence type="predicted"/>
<evidence type="ECO:0000313" key="3">
    <source>
        <dbReference type="Proteomes" id="UP000813444"/>
    </source>
</evidence>
<name>A0A8K0WPN0_9HYPO</name>
<feature type="domain" description="Enoyl reductase (ER)" evidence="1">
    <location>
        <begin position="24"/>
        <end position="336"/>
    </location>
</feature>
<dbReference type="SMART" id="SM00829">
    <property type="entry name" value="PKS_ER"/>
    <property type="match status" value="1"/>
</dbReference>
<dbReference type="AlphaFoldDB" id="A0A8K0WPN0"/>
<dbReference type="Proteomes" id="UP000813444">
    <property type="component" value="Unassembled WGS sequence"/>
</dbReference>
<reference evidence="2" key="1">
    <citation type="journal article" date="2021" name="Nat. Commun.">
        <title>Genetic determinants of endophytism in the Arabidopsis root mycobiome.</title>
        <authorList>
            <person name="Mesny F."/>
            <person name="Miyauchi S."/>
            <person name="Thiergart T."/>
            <person name="Pickel B."/>
            <person name="Atanasova L."/>
            <person name="Karlsson M."/>
            <person name="Huettel B."/>
            <person name="Barry K.W."/>
            <person name="Haridas S."/>
            <person name="Chen C."/>
            <person name="Bauer D."/>
            <person name="Andreopoulos W."/>
            <person name="Pangilinan J."/>
            <person name="LaButti K."/>
            <person name="Riley R."/>
            <person name="Lipzen A."/>
            <person name="Clum A."/>
            <person name="Drula E."/>
            <person name="Henrissat B."/>
            <person name="Kohler A."/>
            <person name="Grigoriev I.V."/>
            <person name="Martin F.M."/>
            <person name="Hacquard S."/>
        </authorList>
    </citation>
    <scope>NUCLEOTIDE SEQUENCE</scope>
    <source>
        <strain evidence="2">MPI-CAGE-CH-0235</strain>
    </source>
</reference>
<protein>
    <submittedName>
        <fullName evidence="2">Chaperonin 10-like protein</fullName>
    </submittedName>
</protein>
<dbReference type="PANTHER" id="PTHR11695">
    <property type="entry name" value="ALCOHOL DEHYDROGENASE RELATED"/>
    <property type="match status" value="1"/>
</dbReference>
<dbReference type="PANTHER" id="PTHR11695:SF294">
    <property type="entry name" value="RETICULON-4-INTERACTING PROTEIN 1, MITOCHONDRIAL"/>
    <property type="match status" value="1"/>
</dbReference>
<dbReference type="Gene3D" id="3.90.180.10">
    <property type="entry name" value="Medium-chain alcohol dehydrogenases, catalytic domain"/>
    <property type="match status" value="1"/>
</dbReference>
<dbReference type="Pfam" id="PF13602">
    <property type="entry name" value="ADH_zinc_N_2"/>
    <property type="match status" value="1"/>
</dbReference>
<evidence type="ECO:0000313" key="2">
    <source>
        <dbReference type="EMBL" id="KAH7313488.1"/>
    </source>
</evidence>
<evidence type="ECO:0000259" key="1">
    <source>
        <dbReference type="SMART" id="SM00829"/>
    </source>
</evidence>
<dbReference type="InterPro" id="IPR020843">
    <property type="entry name" value="ER"/>
</dbReference>
<sequence>MTSDVPSTMRSLVAPKRCLPSEYQVIDMPVPKITKPTDVLLRMKAASIQNGDTMLAERGGLLNLVKHEYPMKLGIQGSGIVAAVGPEVKSFKVGDPVFGFNLDKPMFREPPPGLISQYAIVPESLLMKKPDNLSFEESASIIGTTVTAYQSLRLALEMRGEESFKGKTVYVPGALSGTGSMGIQVARNVFGAERIISTVSTPKMPLVEEYLPCMVDQLIDYTKQRVTDVVPRGSVDFAYNTQFPTLDECIALSNPRTGTIVSIASAPHKETLREIIGADLFPAWLGWLLDVVQLYYRFKLRGTDIRYSFLSGSPQKREDMEKVGEFIAAGKVKAVIKVVDLEDIDAVRSMCDQVYGRKGGLGNPVIRIP</sequence>
<dbReference type="InterPro" id="IPR011032">
    <property type="entry name" value="GroES-like_sf"/>
</dbReference>
<dbReference type="Gene3D" id="3.40.50.720">
    <property type="entry name" value="NAD(P)-binding Rossmann-like Domain"/>
    <property type="match status" value="1"/>
</dbReference>
<dbReference type="GO" id="GO:0016491">
    <property type="term" value="F:oxidoreductase activity"/>
    <property type="evidence" value="ECO:0007669"/>
    <property type="project" value="InterPro"/>
</dbReference>
<keyword evidence="3" id="KW-1185">Reference proteome</keyword>
<dbReference type="OrthoDB" id="191139at2759"/>
<dbReference type="InterPro" id="IPR013154">
    <property type="entry name" value="ADH-like_N"/>
</dbReference>
<dbReference type="InterPro" id="IPR050700">
    <property type="entry name" value="YIM1/Zinc_Alcohol_DH_Fams"/>
</dbReference>